<feature type="non-terminal residue" evidence="4">
    <location>
        <position position="1"/>
    </location>
</feature>
<dbReference type="PRINTS" id="PR00313">
    <property type="entry name" value="CABNDNGRPT"/>
</dbReference>
<dbReference type="AlphaFoldDB" id="A0A5C4MFR1"/>
<protein>
    <submittedName>
        <fullName evidence="4">Calcium-binding protein</fullName>
    </submittedName>
</protein>
<dbReference type="InterPro" id="IPR011049">
    <property type="entry name" value="Serralysin-like_metalloprot_C"/>
</dbReference>
<dbReference type="GO" id="GO:0005509">
    <property type="term" value="F:calcium ion binding"/>
    <property type="evidence" value="ECO:0007669"/>
    <property type="project" value="InterPro"/>
</dbReference>
<evidence type="ECO:0000256" key="1">
    <source>
        <dbReference type="ARBA" id="ARBA00004613"/>
    </source>
</evidence>
<dbReference type="SUPFAM" id="SSF51120">
    <property type="entry name" value="beta-Roll"/>
    <property type="match status" value="2"/>
</dbReference>
<proteinExistence type="predicted"/>
<dbReference type="PROSITE" id="PS00330">
    <property type="entry name" value="HEMOLYSIN_CALCIUM"/>
    <property type="match status" value="3"/>
</dbReference>
<dbReference type="InterPro" id="IPR001343">
    <property type="entry name" value="Hemolysn_Ca-bd"/>
</dbReference>
<gene>
    <name evidence="4" type="ORF">FHG66_21305</name>
</gene>
<feature type="region of interest" description="Disordered" evidence="3">
    <location>
        <begin position="17"/>
        <end position="36"/>
    </location>
</feature>
<comment type="subcellular location">
    <subcellularLocation>
        <location evidence="1">Secreted</location>
    </subcellularLocation>
</comment>
<dbReference type="PANTHER" id="PTHR38340">
    <property type="entry name" value="S-LAYER PROTEIN"/>
    <property type="match status" value="1"/>
</dbReference>
<comment type="caution">
    <text evidence="4">The sequence shown here is derived from an EMBL/GenBank/DDBJ whole genome shotgun (WGS) entry which is preliminary data.</text>
</comment>
<keyword evidence="5" id="KW-1185">Reference proteome</keyword>
<evidence type="ECO:0000256" key="3">
    <source>
        <dbReference type="SAM" id="MobiDB-lite"/>
    </source>
</evidence>
<dbReference type="InterPro" id="IPR018511">
    <property type="entry name" value="Hemolysin-typ_Ca-bd_CS"/>
</dbReference>
<organism evidence="4 5">
    <name type="scientific">Rubellimicrobium rubrum</name>
    <dbReference type="NCBI Taxonomy" id="2585369"/>
    <lineage>
        <taxon>Bacteria</taxon>
        <taxon>Pseudomonadati</taxon>
        <taxon>Pseudomonadota</taxon>
        <taxon>Alphaproteobacteria</taxon>
        <taxon>Rhodobacterales</taxon>
        <taxon>Roseobacteraceae</taxon>
        <taxon>Rubellimicrobium</taxon>
    </lineage>
</organism>
<evidence type="ECO:0000313" key="4">
    <source>
        <dbReference type="EMBL" id="TNC42743.1"/>
    </source>
</evidence>
<dbReference type="GO" id="GO:0005576">
    <property type="term" value="C:extracellular region"/>
    <property type="evidence" value="ECO:0007669"/>
    <property type="project" value="UniProtKB-SubCell"/>
</dbReference>
<dbReference type="EMBL" id="VDFU01000088">
    <property type="protein sequence ID" value="TNC42743.1"/>
    <property type="molecule type" value="Genomic_DNA"/>
</dbReference>
<dbReference type="RefSeq" id="WP_139079150.1">
    <property type="nucleotide sequence ID" value="NZ_VDFU01000088.1"/>
</dbReference>
<dbReference type="Proteomes" id="UP000305887">
    <property type="component" value="Unassembled WGS sequence"/>
</dbReference>
<evidence type="ECO:0000256" key="2">
    <source>
        <dbReference type="ARBA" id="ARBA00022525"/>
    </source>
</evidence>
<dbReference type="Pfam" id="PF00353">
    <property type="entry name" value="HemolysinCabind"/>
    <property type="match status" value="2"/>
</dbReference>
<name>A0A5C4MFR1_9RHOB</name>
<evidence type="ECO:0000313" key="5">
    <source>
        <dbReference type="Proteomes" id="UP000305887"/>
    </source>
</evidence>
<keyword evidence="2" id="KW-0964">Secreted</keyword>
<dbReference type="OrthoDB" id="7762442at2"/>
<accession>A0A5C4MFR1</accession>
<reference evidence="4 5" key="1">
    <citation type="submission" date="2019-06" db="EMBL/GenBank/DDBJ databases">
        <title>YIM 131921 draft genome.</title>
        <authorList>
            <person name="Jiang L."/>
        </authorList>
    </citation>
    <scope>NUCLEOTIDE SEQUENCE [LARGE SCALE GENOMIC DNA]</scope>
    <source>
        <strain evidence="4 5">YIM 131921</strain>
    </source>
</reference>
<dbReference type="InterPro" id="IPR050557">
    <property type="entry name" value="RTX_toxin/Mannuronan_C5-epim"/>
</dbReference>
<dbReference type="Gene3D" id="2.150.10.10">
    <property type="entry name" value="Serralysin-like metalloprotease, C-terminal"/>
    <property type="match status" value="2"/>
</dbReference>
<dbReference type="PANTHER" id="PTHR38340:SF1">
    <property type="entry name" value="S-LAYER PROTEIN"/>
    <property type="match status" value="1"/>
</dbReference>
<sequence length="247" mass="24731">DWLDGRDGADSLLGGSGTDVLVGGSQNDSLDGGAGADRLEGGAGDDIFVVSETADSVVELANGGVDTVQSSVATTLAANVENLRLTGALAVNGTGNAVANSLTGNDAANVLSGLAGSDRLGGGAGSDRLIGGAGVDTVSGGAGDDVFQFASSAEFGDVITDFRSQAGNNDRFEFSAASFGMAVGTLSASRLQIRADNVAQDGDDRFIFRTTDQTLWYDNNGKDPSGLGLIADLDSGAMVTASDFIFV</sequence>